<evidence type="ECO:0000256" key="1">
    <source>
        <dbReference type="SAM" id="MobiDB-lite"/>
    </source>
</evidence>
<dbReference type="EMBL" id="JANTQA010000032">
    <property type="protein sequence ID" value="KAJ3439297.1"/>
    <property type="molecule type" value="Genomic_DNA"/>
</dbReference>
<protein>
    <submittedName>
        <fullName evidence="2">Brms1</fullName>
    </submittedName>
</protein>
<sequence length="269" mass="31888">MTNNGMDVEQTETSTDSKFSTESTIMGQNQTQTQNLKQQQLQTQNQTQKETNNETCFSTTLLNSTNLNLSQNNEEDFQNLIIELKSNNIQIGEQEKKLIKKAYTKFLEEMELFKTDRDERLQEIQNWYDQLVTNLKNSFEFEKKQFQDTYKEEKKLLKQKMLLDLKQKDTTYKQMLQNQQKKKSLESKQPPKNVYLEFLQQLNQQKFDRTIEIEPELKKIEELLNEKKSPLAEEEIQEDISIIKSSTVIKQDSSVMTQSYSNNEQNIYN</sequence>
<comment type="caution">
    <text evidence="2">The sequence shown here is derived from an EMBL/GenBank/DDBJ whole genome shotgun (WGS) entry which is preliminary data.</text>
</comment>
<reference evidence="2" key="1">
    <citation type="submission" date="2022-08" db="EMBL/GenBank/DDBJ databases">
        <title>Novel sulphate-reducing endosymbionts in the free-living metamonad Anaeramoeba.</title>
        <authorList>
            <person name="Jerlstrom-Hultqvist J."/>
            <person name="Cepicka I."/>
            <person name="Gallot-Lavallee L."/>
            <person name="Salas-Leiva D."/>
            <person name="Curtis B.A."/>
            <person name="Zahonova K."/>
            <person name="Pipaliya S."/>
            <person name="Dacks J."/>
            <person name="Roger A.J."/>
        </authorList>
    </citation>
    <scope>NUCLEOTIDE SEQUENCE</scope>
    <source>
        <strain evidence="2">Busselton2</strain>
    </source>
</reference>
<accession>A0AAV7ZEX2</accession>
<dbReference type="AlphaFoldDB" id="A0AAV7ZEX2"/>
<gene>
    <name evidence="2" type="ORF">M0812_15321</name>
</gene>
<dbReference type="Proteomes" id="UP001146793">
    <property type="component" value="Unassembled WGS sequence"/>
</dbReference>
<name>A0AAV7ZEX2_9EUKA</name>
<feature type="compositionally biased region" description="Polar residues" evidence="1">
    <location>
        <begin position="1"/>
        <end position="27"/>
    </location>
</feature>
<organism evidence="2 3">
    <name type="scientific">Anaeramoeba flamelloides</name>
    <dbReference type="NCBI Taxonomy" id="1746091"/>
    <lineage>
        <taxon>Eukaryota</taxon>
        <taxon>Metamonada</taxon>
        <taxon>Anaeramoebidae</taxon>
        <taxon>Anaeramoeba</taxon>
    </lineage>
</organism>
<feature type="compositionally biased region" description="Low complexity" evidence="1">
    <location>
        <begin position="28"/>
        <end position="52"/>
    </location>
</feature>
<evidence type="ECO:0000313" key="2">
    <source>
        <dbReference type="EMBL" id="KAJ3439297.1"/>
    </source>
</evidence>
<proteinExistence type="predicted"/>
<feature type="region of interest" description="Disordered" evidence="1">
    <location>
        <begin position="1"/>
        <end position="52"/>
    </location>
</feature>
<evidence type="ECO:0000313" key="3">
    <source>
        <dbReference type="Proteomes" id="UP001146793"/>
    </source>
</evidence>